<feature type="signal peptide" evidence="5">
    <location>
        <begin position="1"/>
        <end position="25"/>
    </location>
</feature>
<dbReference type="SUPFAM" id="SSF51445">
    <property type="entry name" value="(Trans)glycosidases"/>
    <property type="match status" value="1"/>
</dbReference>
<accession>A0AAX6DTP3</accession>
<dbReference type="GO" id="GO:0005975">
    <property type="term" value="P:carbohydrate metabolic process"/>
    <property type="evidence" value="ECO:0007669"/>
    <property type="project" value="InterPro"/>
</dbReference>
<keyword evidence="8" id="KW-1185">Reference proteome</keyword>
<dbReference type="GO" id="GO:0004553">
    <property type="term" value="F:hydrolase activity, hydrolyzing O-glycosyl compounds"/>
    <property type="evidence" value="ECO:0007669"/>
    <property type="project" value="InterPro"/>
</dbReference>
<evidence type="ECO:0000256" key="1">
    <source>
        <dbReference type="ARBA" id="ARBA00022801"/>
    </source>
</evidence>
<dbReference type="InterPro" id="IPR000677">
    <property type="entry name" value="Chitinase-like"/>
</dbReference>
<comment type="caution">
    <text evidence="7">The sequence shown here is derived from an EMBL/GenBank/DDBJ whole genome shotgun (WGS) entry which is preliminary data.</text>
</comment>
<evidence type="ECO:0000256" key="2">
    <source>
        <dbReference type="ARBA" id="ARBA00023295"/>
    </source>
</evidence>
<keyword evidence="5" id="KW-0732">Signal</keyword>
<evidence type="ECO:0000313" key="8">
    <source>
        <dbReference type="Proteomes" id="UP001140949"/>
    </source>
</evidence>
<dbReference type="PRINTS" id="PR00551">
    <property type="entry name" value="2SGLOBULIN"/>
</dbReference>
<dbReference type="PANTHER" id="PTHR46476">
    <property type="entry name" value="CHITINASE 2-LIKE"/>
    <property type="match status" value="1"/>
</dbReference>
<dbReference type="Pfam" id="PF00704">
    <property type="entry name" value="Glyco_hydro_18"/>
    <property type="match status" value="1"/>
</dbReference>
<proteinExistence type="inferred from homology"/>
<dbReference type="EMBL" id="JANAVB010042018">
    <property type="protein sequence ID" value="KAJ6795134.1"/>
    <property type="molecule type" value="Genomic_DNA"/>
</dbReference>
<evidence type="ECO:0000259" key="6">
    <source>
        <dbReference type="PROSITE" id="PS51910"/>
    </source>
</evidence>
<dbReference type="AlphaFoldDB" id="A0AAX6DTP3"/>
<keyword evidence="1 3" id="KW-0378">Hydrolase</keyword>
<protein>
    <submittedName>
        <fullName evidence="7">Chitinase 2-like</fullName>
    </submittedName>
</protein>
<name>A0AAX6DTP3_IRIPA</name>
<comment type="similarity">
    <text evidence="4">Belongs to the glycosyl hydrolase 18 family.</text>
</comment>
<dbReference type="Proteomes" id="UP001140949">
    <property type="component" value="Unassembled WGS sequence"/>
</dbReference>
<evidence type="ECO:0000256" key="4">
    <source>
        <dbReference type="RuleBase" id="RU004453"/>
    </source>
</evidence>
<reference evidence="7" key="2">
    <citation type="submission" date="2023-04" db="EMBL/GenBank/DDBJ databases">
        <authorList>
            <person name="Bruccoleri R.E."/>
            <person name="Oakeley E.J."/>
            <person name="Faust A.-M."/>
            <person name="Dessus-Babus S."/>
            <person name="Altorfer M."/>
            <person name="Burckhardt D."/>
            <person name="Oertli M."/>
            <person name="Naumann U."/>
            <person name="Petersen F."/>
            <person name="Wong J."/>
        </authorList>
    </citation>
    <scope>NUCLEOTIDE SEQUENCE</scope>
    <source>
        <strain evidence="7">GSM-AAB239-AS_SAM_17_03QT</strain>
        <tissue evidence="7">Leaf</tissue>
    </source>
</reference>
<keyword evidence="2 3" id="KW-0326">Glycosidase</keyword>
<dbReference type="InterPro" id="IPR001223">
    <property type="entry name" value="Glyco_hydro18_cat"/>
</dbReference>
<gene>
    <name evidence="7" type="ORF">M6B38_227245</name>
</gene>
<dbReference type="Gene3D" id="3.20.20.80">
    <property type="entry name" value="Glycosidases"/>
    <property type="match status" value="1"/>
</dbReference>
<feature type="chain" id="PRO_5043410761" evidence="5">
    <location>
        <begin position="26"/>
        <end position="299"/>
    </location>
</feature>
<dbReference type="CDD" id="cd06544">
    <property type="entry name" value="GH18_narbonin"/>
    <property type="match status" value="1"/>
</dbReference>
<dbReference type="InterPro" id="IPR017853">
    <property type="entry name" value="GH"/>
</dbReference>
<dbReference type="PROSITE" id="PS51910">
    <property type="entry name" value="GH18_2"/>
    <property type="match status" value="1"/>
</dbReference>
<organism evidence="7 8">
    <name type="scientific">Iris pallida</name>
    <name type="common">Sweet iris</name>
    <dbReference type="NCBI Taxonomy" id="29817"/>
    <lineage>
        <taxon>Eukaryota</taxon>
        <taxon>Viridiplantae</taxon>
        <taxon>Streptophyta</taxon>
        <taxon>Embryophyta</taxon>
        <taxon>Tracheophyta</taxon>
        <taxon>Spermatophyta</taxon>
        <taxon>Magnoliopsida</taxon>
        <taxon>Liliopsida</taxon>
        <taxon>Asparagales</taxon>
        <taxon>Iridaceae</taxon>
        <taxon>Iridoideae</taxon>
        <taxon>Irideae</taxon>
        <taxon>Iris</taxon>
    </lineage>
</organism>
<sequence>MAHFFFFQLLPLLIMSLLMIPSAHANLFVEYIGALYTGVKFTDVPINPGITNFQFVLAFGIDYTASAPHTPTDGHFNVFWDNGNLGASQIAAIKASHPNVKVALSIGGDTVGGTPVQFSPSSVDAWVANAVSSLTGLINQYHLDGIDIDYEHFGTTTPDTFAECIGRLITALKSSGAIKFASIAPFPAVDQYYTALWRKYGSVINHVNYQFYAYDSSTTVPQFLGYFDAASAKYSGGNVLVSFSTQSPAGGLLPGKGFWRAADTLKSQGKLHGIFVWTADSSKSNGFSWDSQAQSVLVS</sequence>
<dbReference type="PANTHER" id="PTHR46476:SF13">
    <property type="entry name" value="2, PUTATIVE, EXPRESSED-RELATED"/>
    <property type="match status" value="1"/>
</dbReference>
<dbReference type="PROSITE" id="PS01095">
    <property type="entry name" value="GH18_1"/>
    <property type="match status" value="1"/>
</dbReference>
<feature type="domain" description="GH18" evidence="6">
    <location>
        <begin position="26"/>
        <end position="299"/>
    </location>
</feature>
<reference evidence="7" key="1">
    <citation type="journal article" date="2023" name="GigaByte">
        <title>Genome assembly of the bearded iris, Iris pallida Lam.</title>
        <authorList>
            <person name="Bruccoleri R.E."/>
            <person name="Oakeley E.J."/>
            <person name="Faust A.M.E."/>
            <person name="Altorfer M."/>
            <person name="Dessus-Babus S."/>
            <person name="Burckhardt D."/>
            <person name="Oertli M."/>
            <person name="Naumann U."/>
            <person name="Petersen F."/>
            <person name="Wong J."/>
        </authorList>
    </citation>
    <scope>NUCLEOTIDE SEQUENCE</scope>
    <source>
        <strain evidence="7">GSM-AAB239-AS_SAM_17_03QT</strain>
    </source>
</reference>
<dbReference type="InterPro" id="IPR001579">
    <property type="entry name" value="Glyco_hydro_18_chit_AS"/>
</dbReference>
<evidence type="ECO:0000256" key="5">
    <source>
        <dbReference type="SAM" id="SignalP"/>
    </source>
</evidence>
<evidence type="ECO:0000313" key="7">
    <source>
        <dbReference type="EMBL" id="KAJ6795134.1"/>
    </source>
</evidence>
<evidence type="ECO:0000256" key="3">
    <source>
        <dbReference type="RuleBase" id="RU000489"/>
    </source>
</evidence>